<dbReference type="AlphaFoldDB" id="A0A8S9SJC1"/>
<organism evidence="1 2">
    <name type="scientific">Brassica cretica</name>
    <name type="common">Mustard</name>
    <dbReference type="NCBI Taxonomy" id="69181"/>
    <lineage>
        <taxon>Eukaryota</taxon>
        <taxon>Viridiplantae</taxon>
        <taxon>Streptophyta</taxon>
        <taxon>Embryophyta</taxon>
        <taxon>Tracheophyta</taxon>
        <taxon>Spermatophyta</taxon>
        <taxon>Magnoliopsida</taxon>
        <taxon>eudicotyledons</taxon>
        <taxon>Gunneridae</taxon>
        <taxon>Pentapetalae</taxon>
        <taxon>rosids</taxon>
        <taxon>malvids</taxon>
        <taxon>Brassicales</taxon>
        <taxon>Brassicaceae</taxon>
        <taxon>Brassiceae</taxon>
        <taxon>Brassica</taxon>
    </lineage>
</organism>
<dbReference type="Proteomes" id="UP000712600">
    <property type="component" value="Unassembled WGS sequence"/>
</dbReference>
<comment type="caution">
    <text evidence="1">The sequence shown here is derived from an EMBL/GenBank/DDBJ whole genome shotgun (WGS) entry which is preliminary data.</text>
</comment>
<protein>
    <submittedName>
        <fullName evidence="1">Uncharacterized protein</fullName>
    </submittedName>
</protein>
<name>A0A8S9SJC1_BRACR</name>
<evidence type="ECO:0000313" key="1">
    <source>
        <dbReference type="EMBL" id="KAF3600864.1"/>
    </source>
</evidence>
<reference evidence="1" key="1">
    <citation type="submission" date="2019-12" db="EMBL/GenBank/DDBJ databases">
        <title>Genome sequencing and annotation of Brassica cretica.</title>
        <authorList>
            <person name="Studholme D.J."/>
            <person name="Sarris P."/>
        </authorList>
    </citation>
    <scope>NUCLEOTIDE SEQUENCE</scope>
    <source>
        <strain evidence="1">PFS-109/04</strain>
        <tissue evidence="1">Leaf</tissue>
    </source>
</reference>
<proteinExistence type="predicted"/>
<gene>
    <name evidence="1" type="ORF">F2Q69_00037183</name>
</gene>
<accession>A0A8S9SJC1</accession>
<sequence length="102" mass="11431">MVDLEARVRRYLSFNICCICGSPTATMSRRPLTESKHERVASKSVCSRESSEYSVMGKRLLVLDLSTLPVTDPKNTDALPLVINTNPTISIAAYRETLKRRT</sequence>
<dbReference type="EMBL" id="QGKX02000004">
    <property type="protein sequence ID" value="KAF3600864.1"/>
    <property type="molecule type" value="Genomic_DNA"/>
</dbReference>
<evidence type="ECO:0000313" key="2">
    <source>
        <dbReference type="Proteomes" id="UP000712600"/>
    </source>
</evidence>